<dbReference type="AlphaFoldDB" id="A0A9Q0LA29"/>
<dbReference type="EMBL" id="JAPDFW010000109">
    <property type="protein sequence ID" value="KAJ5069097.1"/>
    <property type="molecule type" value="Genomic_DNA"/>
</dbReference>
<name>A0A9Q0LA29_ANAIG</name>
<reference evidence="1" key="1">
    <citation type="submission" date="2022-10" db="EMBL/GenBank/DDBJ databases">
        <title>Novel sulphate-reducing endosymbionts in the free-living metamonad Anaeramoeba.</title>
        <authorList>
            <person name="Jerlstrom-Hultqvist J."/>
            <person name="Cepicka I."/>
            <person name="Gallot-Lavallee L."/>
            <person name="Salas-Leiva D."/>
            <person name="Curtis B.A."/>
            <person name="Zahonova K."/>
            <person name="Pipaliya S."/>
            <person name="Dacks J."/>
            <person name="Roger A.J."/>
        </authorList>
    </citation>
    <scope>NUCLEOTIDE SEQUENCE</scope>
    <source>
        <strain evidence="1">BMAN</strain>
    </source>
</reference>
<organism evidence="1 2">
    <name type="scientific">Anaeramoeba ignava</name>
    <name type="common">Anaerobic marine amoeba</name>
    <dbReference type="NCBI Taxonomy" id="1746090"/>
    <lineage>
        <taxon>Eukaryota</taxon>
        <taxon>Metamonada</taxon>
        <taxon>Anaeramoebidae</taxon>
        <taxon>Anaeramoeba</taxon>
    </lineage>
</organism>
<keyword evidence="2" id="KW-1185">Reference proteome</keyword>
<dbReference type="Proteomes" id="UP001149090">
    <property type="component" value="Unassembled WGS sequence"/>
</dbReference>
<accession>A0A9Q0LA29</accession>
<proteinExistence type="predicted"/>
<evidence type="ECO:0000313" key="2">
    <source>
        <dbReference type="Proteomes" id="UP001149090"/>
    </source>
</evidence>
<comment type="caution">
    <text evidence="1">The sequence shown here is derived from an EMBL/GenBank/DDBJ whole genome shotgun (WGS) entry which is preliminary data.</text>
</comment>
<evidence type="ECO:0000313" key="1">
    <source>
        <dbReference type="EMBL" id="KAJ5069097.1"/>
    </source>
</evidence>
<sequence>MTVQEIFMIILISDSESTCNISLLGRQFIALEILFSNSYSVFFLMSCCFDCFGSKLQVLVLAKRGANWQLLLFLLLQPIFHMMINREFD</sequence>
<protein>
    <submittedName>
        <fullName evidence="1">Uncharacterized protein</fullName>
    </submittedName>
</protein>
<gene>
    <name evidence="1" type="ORF">M0811_11998</name>
</gene>